<dbReference type="EMBL" id="JACOFV010000009">
    <property type="protein sequence ID" value="MBC3862581.1"/>
    <property type="molecule type" value="Genomic_DNA"/>
</dbReference>
<proteinExistence type="predicted"/>
<evidence type="ECO:0000313" key="2">
    <source>
        <dbReference type="EMBL" id="MBC3862581.1"/>
    </source>
</evidence>
<dbReference type="Pfam" id="PF11454">
    <property type="entry name" value="DUF3016"/>
    <property type="match status" value="1"/>
</dbReference>
<sequence>MKKILIALAFASGSLLSSFAGAGEVKVTWQDPDKYSDIRPSNENRDSFRAGVFKELGQVFADLGKKLPDDVQWNVTVTDLDLAGDVRPMMRPGGNDIRVIKDIYWPRMSFNYTMTDAKGQIIAQATENISDMGFMTFRPINAGNFPYETKMIEDWFQKQLKSNKFPLK</sequence>
<reference evidence="2" key="1">
    <citation type="submission" date="2020-08" db="EMBL/GenBank/DDBJ databases">
        <title>Novel species isolated from subtropical streams in China.</title>
        <authorList>
            <person name="Lu H."/>
        </authorList>
    </citation>
    <scope>NUCLEOTIDE SEQUENCE</scope>
    <source>
        <strain evidence="2">KACC 12607</strain>
    </source>
</reference>
<name>A0A923HN03_9BURK</name>
<accession>A0A923HN03</accession>
<keyword evidence="1" id="KW-0732">Signal</keyword>
<evidence type="ECO:0000256" key="1">
    <source>
        <dbReference type="SAM" id="SignalP"/>
    </source>
</evidence>
<dbReference type="RefSeq" id="WP_186912505.1">
    <property type="nucleotide sequence ID" value="NZ_JACOFV010000009.1"/>
</dbReference>
<evidence type="ECO:0000313" key="3">
    <source>
        <dbReference type="Proteomes" id="UP000634011"/>
    </source>
</evidence>
<gene>
    <name evidence="2" type="ORF">H8K32_10755</name>
</gene>
<dbReference type="AlphaFoldDB" id="A0A923HN03"/>
<protein>
    <submittedName>
        <fullName evidence="2">DUF3016 domain-containing protein</fullName>
    </submittedName>
</protein>
<feature type="signal peptide" evidence="1">
    <location>
        <begin position="1"/>
        <end position="22"/>
    </location>
</feature>
<feature type="chain" id="PRO_5037991713" evidence="1">
    <location>
        <begin position="23"/>
        <end position="168"/>
    </location>
</feature>
<dbReference type="InterPro" id="IPR021557">
    <property type="entry name" value="DUF3016"/>
</dbReference>
<keyword evidence="3" id="KW-1185">Reference proteome</keyword>
<comment type="caution">
    <text evidence="2">The sequence shown here is derived from an EMBL/GenBank/DDBJ whole genome shotgun (WGS) entry which is preliminary data.</text>
</comment>
<dbReference type="Proteomes" id="UP000634011">
    <property type="component" value="Unassembled WGS sequence"/>
</dbReference>
<organism evidence="2 3">
    <name type="scientific">Undibacterium jejuense</name>
    <dbReference type="NCBI Taxonomy" id="1344949"/>
    <lineage>
        <taxon>Bacteria</taxon>
        <taxon>Pseudomonadati</taxon>
        <taxon>Pseudomonadota</taxon>
        <taxon>Betaproteobacteria</taxon>
        <taxon>Burkholderiales</taxon>
        <taxon>Oxalobacteraceae</taxon>
        <taxon>Undibacterium</taxon>
    </lineage>
</organism>